<dbReference type="Pfam" id="PF01842">
    <property type="entry name" value="ACT"/>
    <property type="match status" value="1"/>
</dbReference>
<dbReference type="FunFam" id="3.30.360.10:FF:000005">
    <property type="entry name" value="Homoserine dehydrogenase"/>
    <property type="match status" value="1"/>
</dbReference>
<evidence type="ECO:0000256" key="16">
    <source>
        <dbReference type="RuleBase" id="RU000579"/>
    </source>
</evidence>
<feature type="domain" description="ACT" evidence="18">
    <location>
        <begin position="351"/>
        <end position="425"/>
    </location>
</feature>
<dbReference type="InterPro" id="IPR045865">
    <property type="entry name" value="ACT-like_dom_sf"/>
</dbReference>
<comment type="caution">
    <text evidence="19">The sequence shown here is derived from an EMBL/GenBank/DDBJ whole genome shotgun (WGS) entry which is preliminary data.</text>
</comment>
<keyword evidence="8 16" id="KW-0791">Threonine biosynthesis</keyword>
<dbReference type="GO" id="GO:0050661">
    <property type="term" value="F:NADP binding"/>
    <property type="evidence" value="ECO:0007669"/>
    <property type="project" value="InterPro"/>
</dbReference>
<comment type="cofactor">
    <cofactor evidence="1">
        <name>a metal cation</name>
        <dbReference type="ChEBI" id="CHEBI:25213"/>
    </cofactor>
</comment>
<comment type="pathway">
    <text evidence="3 16">Amino-acid biosynthesis; L-methionine biosynthesis via de novo pathway; L-homoserine from L-aspartate: step 3/3.</text>
</comment>
<dbReference type="Pfam" id="PF00742">
    <property type="entry name" value="Homoserine_dh"/>
    <property type="match status" value="1"/>
</dbReference>
<dbReference type="RefSeq" id="WP_038151538.1">
    <property type="nucleotide sequence ID" value="NZ_JRNT01000006.1"/>
</dbReference>
<feature type="active site" description="Proton donor" evidence="14">
    <location>
        <position position="206"/>
    </location>
</feature>
<dbReference type="InterPro" id="IPR002912">
    <property type="entry name" value="ACT_dom"/>
</dbReference>
<dbReference type="PROSITE" id="PS01042">
    <property type="entry name" value="HOMOSER_DHGENASE"/>
    <property type="match status" value="1"/>
</dbReference>
<dbReference type="Gene3D" id="3.30.360.10">
    <property type="entry name" value="Dihydrodipicolinate Reductase, domain 2"/>
    <property type="match status" value="1"/>
</dbReference>
<comment type="similarity">
    <text evidence="4 17">Belongs to the homoserine dehydrogenase family.</text>
</comment>
<dbReference type="NCBIfam" id="NF004976">
    <property type="entry name" value="PRK06349.1"/>
    <property type="match status" value="1"/>
</dbReference>
<dbReference type="InterPro" id="IPR001342">
    <property type="entry name" value="HDH_cat"/>
</dbReference>
<feature type="binding site" evidence="15">
    <location>
        <position position="106"/>
    </location>
    <ligand>
        <name>NADPH</name>
        <dbReference type="ChEBI" id="CHEBI:57783"/>
    </ligand>
</feature>
<evidence type="ECO:0000256" key="17">
    <source>
        <dbReference type="RuleBase" id="RU004171"/>
    </source>
</evidence>
<dbReference type="SUPFAM" id="SSF55021">
    <property type="entry name" value="ACT-like"/>
    <property type="match status" value="1"/>
</dbReference>
<sequence>MNSIKIGILGFGTVSQGTCELLIDNAELISKRINTNITIAKIFMRNPKKYEHIRLPDDTKVVSDAQDILQDPEISIVVELMGGTDFARECIEKALENGKNVVTANKDLMAEAGPYLLDLAERNHVDLRFEASVLGGIPIIRTLYESLGGNKITELVGIMNGTTNFILTKMTEEGTSYTETLKEAQSLGYAEADPTADVEGYDAARKLAILSSISFNRRIFFEDVEVEGISHIDTADIEFGKEFGYNIKLLGIAKETKKGLSLNVYPAFIPLTHPLASVRGSYNAIYVKGNGIDDAMFYGRGAGSLPTGSSVVSDIMEIAKNINFNSTGRLAPFYFEKKSIYAPGKISSSYYIRLVVENKTGVLAKVTTKLAEQRISVLSVLQRNDDPEKAVIAIVTSSCPRSYILNVLDAFNNLRVVKKVSSVIRIMGE</sequence>
<dbReference type="GO" id="GO:0009088">
    <property type="term" value="P:threonine biosynthetic process"/>
    <property type="evidence" value="ECO:0007669"/>
    <property type="project" value="UniProtKB-UniPathway"/>
</dbReference>
<dbReference type="InterPro" id="IPR016204">
    <property type="entry name" value="HDH"/>
</dbReference>
<dbReference type="eggNOG" id="COG0460">
    <property type="taxonomic scope" value="Bacteria"/>
</dbReference>
<keyword evidence="11" id="KW-0915">Sodium</keyword>
<evidence type="ECO:0000313" key="19">
    <source>
        <dbReference type="EMBL" id="KGF47981.1"/>
    </source>
</evidence>
<dbReference type="EMBL" id="JRNT01000006">
    <property type="protein sequence ID" value="KGF47981.1"/>
    <property type="molecule type" value="Genomic_DNA"/>
</dbReference>
<dbReference type="GO" id="GO:0004412">
    <property type="term" value="F:homoserine dehydrogenase activity"/>
    <property type="evidence" value="ECO:0007669"/>
    <property type="project" value="UniProtKB-EC"/>
</dbReference>
<evidence type="ECO:0000256" key="7">
    <source>
        <dbReference type="ARBA" id="ARBA00022605"/>
    </source>
</evidence>
<dbReference type="SUPFAM" id="SSF55347">
    <property type="entry name" value="Glyceraldehyde-3-phosphate dehydrogenase-like, C-terminal domain"/>
    <property type="match status" value="1"/>
</dbReference>
<dbReference type="GO" id="GO:0009086">
    <property type="term" value="P:methionine biosynthetic process"/>
    <property type="evidence" value="ECO:0007669"/>
    <property type="project" value="UniProtKB-KW"/>
</dbReference>
<keyword evidence="10 16" id="KW-0560">Oxidoreductase</keyword>
<evidence type="ECO:0000256" key="1">
    <source>
        <dbReference type="ARBA" id="ARBA00001920"/>
    </source>
</evidence>
<evidence type="ECO:0000256" key="14">
    <source>
        <dbReference type="PIRSR" id="PIRSR000098-1"/>
    </source>
</evidence>
<dbReference type="Proteomes" id="UP000029628">
    <property type="component" value="Unassembled WGS sequence"/>
</dbReference>
<organism evidence="19 20">
    <name type="scientific">Veillonella montpellierensis DNF00314</name>
    <dbReference type="NCBI Taxonomy" id="1401067"/>
    <lineage>
        <taxon>Bacteria</taxon>
        <taxon>Bacillati</taxon>
        <taxon>Bacillota</taxon>
        <taxon>Negativicutes</taxon>
        <taxon>Veillonellales</taxon>
        <taxon>Veillonellaceae</taxon>
        <taxon>Veillonella</taxon>
    </lineage>
</organism>
<evidence type="ECO:0000256" key="12">
    <source>
        <dbReference type="ARBA" id="ARBA00023167"/>
    </source>
</evidence>
<evidence type="ECO:0000256" key="13">
    <source>
        <dbReference type="ARBA" id="ARBA00048841"/>
    </source>
</evidence>
<evidence type="ECO:0000256" key="9">
    <source>
        <dbReference type="ARBA" id="ARBA00022857"/>
    </source>
</evidence>
<dbReference type="PANTHER" id="PTHR43331">
    <property type="entry name" value="HOMOSERINE DEHYDROGENASE"/>
    <property type="match status" value="1"/>
</dbReference>
<accession>A0A096AMR8</accession>
<comment type="pathway">
    <text evidence="2 16">Amino-acid biosynthesis; L-threonine biosynthesis; L-threonine from L-aspartate: step 3/5.</text>
</comment>
<gene>
    <name evidence="19" type="ORF">HMPREF0872_02505</name>
</gene>
<dbReference type="EC" id="1.1.1.3" evidence="5 16"/>
<dbReference type="AlphaFoldDB" id="A0A096AMR8"/>
<evidence type="ECO:0000259" key="18">
    <source>
        <dbReference type="PROSITE" id="PS51671"/>
    </source>
</evidence>
<dbReference type="UniPathway" id="UPA00050">
    <property type="reaction ID" value="UER00063"/>
</dbReference>
<comment type="catalytic activity">
    <reaction evidence="13">
        <text>L-homoserine + NADP(+) = L-aspartate 4-semialdehyde + NADPH + H(+)</text>
        <dbReference type="Rhea" id="RHEA:15761"/>
        <dbReference type="ChEBI" id="CHEBI:15378"/>
        <dbReference type="ChEBI" id="CHEBI:57476"/>
        <dbReference type="ChEBI" id="CHEBI:57783"/>
        <dbReference type="ChEBI" id="CHEBI:58349"/>
        <dbReference type="ChEBI" id="CHEBI:537519"/>
        <dbReference type="EC" id="1.1.1.3"/>
    </reaction>
    <physiologicalReaction direction="right-to-left" evidence="13">
        <dbReference type="Rhea" id="RHEA:15763"/>
    </physiologicalReaction>
</comment>
<evidence type="ECO:0000256" key="10">
    <source>
        <dbReference type="ARBA" id="ARBA00023002"/>
    </source>
</evidence>
<dbReference type="InterPro" id="IPR019811">
    <property type="entry name" value="HDH_CS"/>
</dbReference>
<evidence type="ECO:0000256" key="8">
    <source>
        <dbReference type="ARBA" id="ARBA00022697"/>
    </source>
</evidence>
<keyword evidence="9 15" id="KW-0521">NADP</keyword>
<evidence type="ECO:0000256" key="3">
    <source>
        <dbReference type="ARBA" id="ARBA00005062"/>
    </source>
</evidence>
<evidence type="ECO:0000256" key="15">
    <source>
        <dbReference type="PIRSR" id="PIRSR000098-2"/>
    </source>
</evidence>
<feature type="binding site" evidence="15">
    <location>
        <position position="191"/>
    </location>
    <ligand>
        <name>L-homoserine</name>
        <dbReference type="ChEBI" id="CHEBI:57476"/>
    </ligand>
</feature>
<dbReference type="InterPro" id="IPR036291">
    <property type="entry name" value="NAD(P)-bd_dom_sf"/>
</dbReference>
<evidence type="ECO:0000256" key="4">
    <source>
        <dbReference type="ARBA" id="ARBA00006753"/>
    </source>
</evidence>
<keyword evidence="20" id="KW-1185">Reference proteome</keyword>
<evidence type="ECO:0000256" key="11">
    <source>
        <dbReference type="ARBA" id="ARBA00023053"/>
    </source>
</evidence>
<dbReference type="UniPathway" id="UPA00051">
    <property type="reaction ID" value="UER00465"/>
</dbReference>
<dbReference type="PIRSF" id="PIRSF000098">
    <property type="entry name" value="Homoser_dehydrog"/>
    <property type="match status" value="1"/>
</dbReference>
<evidence type="ECO:0000256" key="6">
    <source>
        <dbReference type="ARBA" id="ARBA00013376"/>
    </source>
</evidence>
<keyword evidence="12 16" id="KW-0486">Methionine biosynthesis</keyword>
<dbReference type="SUPFAM" id="SSF51735">
    <property type="entry name" value="NAD(P)-binding Rossmann-fold domains"/>
    <property type="match status" value="1"/>
</dbReference>
<evidence type="ECO:0000256" key="5">
    <source>
        <dbReference type="ARBA" id="ARBA00013213"/>
    </source>
</evidence>
<dbReference type="Pfam" id="PF03447">
    <property type="entry name" value="NAD_binding_3"/>
    <property type="match status" value="1"/>
</dbReference>
<name>A0A096AMR8_9FIRM</name>
<dbReference type="Gene3D" id="3.30.70.260">
    <property type="match status" value="1"/>
</dbReference>
<dbReference type="InterPro" id="IPR005106">
    <property type="entry name" value="Asp/hSer_DH_NAD-bd"/>
</dbReference>
<dbReference type="PANTHER" id="PTHR43331:SF1">
    <property type="entry name" value="HOMOSERINE DEHYDROGENASE"/>
    <property type="match status" value="1"/>
</dbReference>
<reference evidence="19 20" key="1">
    <citation type="submission" date="2014-07" db="EMBL/GenBank/DDBJ databases">
        <authorList>
            <person name="McCorrison J."/>
            <person name="Sanka R."/>
            <person name="Torralba M."/>
            <person name="Gillis M."/>
            <person name="Haft D.H."/>
            <person name="Methe B."/>
            <person name="Sutton G."/>
            <person name="Nelson K.E."/>
        </authorList>
    </citation>
    <scope>NUCLEOTIDE SEQUENCE [LARGE SCALE GENOMIC DNA]</scope>
    <source>
        <strain evidence="19 20">DNF00314</strain>
    </source>
</reference>
<evidence type="ECO:0000313" key="20">
    <source>
        <dbReference type="Proteomes" id="UP000029628"/>
    </source>
</evidence>
<dbReference type="Gene3D" id="3.40.50.720">
    <property type="entry name" value="NAD(P)-binding Rossmann-like Domain"/>
    <property type="match status" value="1"/>
</dbReference>
<evidence type="ECO:0000256" key="2">
    <source>
        <dbReference type="ARBA" id="ARBA00005056"/>
    </source>
</evidence>
<proteinExistence type="inferred from homology"/>
<protein>
    <recommendedName>
        <fullName evidence="6 16">Homoserine dehydrogenase</fullName>
        <ecNumber evidence="5 16">1.1.1.3</ecNumber>
    </recommendedName>
</protein>
<dbReference type="PROSITE" id="PS51671">
    <property type="entry name" value="ACT"/>
    <property type="match status" value="1"/>
</dbReference>
<dbReference type="CDD" id="cd04881">
    <property type="entry name" value="ACT_HSDH-Hom"/>
    <property type="match status" value="1"/>
</dbReference>
<keyword evidence="7 16" id="KW-0028">Amino-acid biosynthesis</keyword>